<accession>A0A0B1SI35</accession>
<dbReference type="SUPFAM" id="SSF47672">
    <property type="entry name" value="Transferrin receptor-like dimerisation domain"/>
    <property type="match status" value="1"/>
</dbReference>
<dbReference type="GO" id="GO:0004180">
    <property type="term" value="F:carboxypeptidase activity"/>
    <property type="evidence" value="ECO:0007669"/>
    <property type="project" value="TreeGrafter"/>
</dbReference>
<gene>
    <name evidence="2" type="ORF">OESDEN_16744</name>
</gene>
<dbReference type="Pfam" id="PF04253">
    <property type="entry name" value="TFR_dimer"/>
    <property type="match status" value="1"/>
</dbReference>
<dbReference type="PANTHER" id="PTHR10404:SF77">
    <property type="entry name" value="GLUTAMATE CARBOXYPEPTIDASE 2 HOMOLOG"/>
    <property type="match status" value="1"/>
</dbReference>
<dbReference type="Gene3D" id="1.20.930.40">
    <property type="entry name" value="Transferrin receptor-like, dimerisation domain"/>
    <property type="match status" value="1"/>
</dbReference>
<sequence length="202" mass="23185">MDKHHTYPLYHTLYETPFTSEHLMDVNNFAIHRAIGQYWIELAVQLADEPTVPYSLSTLSTKLVRDYIPNLAESIISMNMTAYTADGYQQLSQMAVTASNLLNICRSLEATTWSRSTDPLVRSRYNDRLINFERCFVNPRGTPDDPTARHVLFSISKTDSYSGEVMQQVYKVNCQFMIKPTAPQTPDRGLARFAMRYNQSEP</sequence>
<dbReference type="EMBL" id="KN572877">
    <property type="protein sequence ID" value="KHJ83556.1"/>
    <property type="molecule type" value="Genomic_DNA"/>
</dbReference>
<feature type="non-terminal residue" evidence="2">
    <location>
        <position position="202"/>
    </location>
</feature>
<keyword evidence="3" id="KW-1185">Reference proteome</keyword>
<feature type="domain" description="Transferrin receptor-like dimerisation" evidence="1">
    <location>
        <begin position="89"/>
        <end position="166"/>
    </location>
</feature>
<evidence type="ECO:0000313" key="3">
    <source>
        <dbReference type="Proteomes" id="UP000053660"/>
    </source>
</evidence>
<dbReference type="AlphaFoldDB" id="A0A0B1SI35"/>
<dbReference type="InterPro" id="IPR039373">
    <property type="entry name" value="Peptidase_M28B"/>
</dbReference>
<reference evidence="2 3" key="1">
    <citation type="submission" date="2014-03" db="EMBL/GenBank/DDBJ databases">
        <title>Draft genome of the hookworm Oesophagostomum dentatum.</title>
        <authorList>
            <person name="Mitreva M."/>
        </authorList>
    </citation>
    <scope>NUCLEOTIDE SEQUENCE [LARGE SCALE GENOMIC DNA]</scope>
    <source>
        <strain evidence="2 3">OD-Hann</strain>
    </source>
</reference>
<keyword evidence="2" id="KW-0675">Receptor</keyword>
<dbReference type="Proteomes" id="UP000053660">
    <property type="component" value="Unassembled WGS sequence"/>
</dbReference>
<organism evidence="2 3">
    <name type="scientific">Oesophagostomum dentatum</name>
    <name type="common">Nodular worm</name>
    <dbReference type="NCBI Taxonomy" id="61180"/>
    <lineage>
        <taxon>Eukaryota</taxon>
        <taxon>Metazoa</taxon>
        <taxon>Ecdysozoa</taxon>
        <taxon>Nematoda</taxon>
        <taxon>Chromadorea</taxon>
        <taxon>Rhabditida</taxon>
        <taxon>Rhabditina</taxon>
        <taxon>Rhabditomorpha</taxon>
        <taxon>Strongyloidea</taxon>
        <taxon>Strongylidae</taxon>
        <taxon>Oesophagostomum</taxon>
    </lineage>
</organism>
<dbReference type="PANTHER" id="PTHR10404">
    <property type="entry name" value="N-ACETYLATED-ALPHA-LINKED ACIDIC DIPEPTIDASE"/>
    <property type="match status" value="1"/>
</dbReference>
<protein>
    <submittedName>
        <fullName evidence="2">Transferrin receptor-like dimerization domain protein</fullName>
    </submittedName>
</protein>
<evidence type="ECO:0000259" key="1">
    <source>
        <dbReference type="Pfam" id="PF04253"/>
    </source>
</evidence>
<dbReference type="InterPro" id="IPR007365">
    <property type="entry name" value="TFR-like_dimer_dom"/>
</dbReference>
<proteinExistence type="predicted"/>
<dbReference type="InterPro" id="IPR036757">
    <property type="entry name" value="TFR-like_dimer_dom_sf"/>
</dbReference>
<dbReference type="OrthoDB" id="5841748at2759"/>
<evidence type="ECO:0000313" key="2">
    <source>
        <dbReference type="EMBL" id="KHJ83556.1"/>
    </source>
</evidence>
<dbReference type="Gene3D" id="3.40.630.10">
    <property type="entry name" value="Zn peptidases"/>
    <property type="match status" value="1"/>
</dbReference>
<name>A0A0B1SI35_OESDE</name>